<dbReference type="PANTHER" id="PTHR34512">
    <property type="entry name" value="CELL SURFACE PROTEIN"/>
    <property type="match status" value="1"/>
</dbReference>
<dbReference type="GO" id="GO:0005524">
    <property type="term" value="F:ATP binding"/>
    <property type="evidence" value="ECO:0007669"/>
    <property type="project" value="InterPro"/>
</dbReference>
<evidence type="ECO:0000313" key="4">
    <source>
        <dbReference type="Proteomes" id="UP000199076"/>
    </source>
</evidence>
<dbReference type="SMART" id="SM00564">
    <property type="entry name" value="PQQ"/>
    <property type="match status" value="4"/>
</dbReference>
<feature type="region of interest" description="Disordered" evidence="1">
    <location>
        <begin position="173"/>
        <end position="220"/>
    </location>
</feature>
<name>A0A1G7LZG3_9EURY</name>
<reference evidence="4" key="1">
    <citation type="submission" date="2016-10" db="EMBL/GenBank/DDBJ databases">
        <authorList>
            <person name="Varghese N."/>
            <person name="Submissions S."/>
        </authorList>
    </citation>
    <scope>NUCLEOTIDE SEQUENCE [LARGE SCALE GENOMIC DNA]</scope>
    <source>
        <strain evidence="4">IBRC-M 10760</strain>
    </source>
</reference>
<sequence>MVSIAVYEDTVYAATATTVVALDRTAGDSRWTANIRGQGPALAIGDVLVISTQQTVSFRDIETGAELGHRDTDSRQTAVALAHGCLYHVTDTAVRALDSAGEVIWRTPVDATTSPAVVGETVYVGTDSNLVALDATDGEYRFTHDLPGAKSRPVVVGNTVLCATADGALTAITGELGGSTPSDPTSLPEPESNTESNDELEKATDDSTDGSTGTDGDRSDTVATAFARGCDRIASATVVDDTGSVHVYDGRFVDAHDDVVCRIFALRLNTGGNGAAQAFQNVARQWRGISKNTHIATVVDVGETPRPWIAFDPGVSQLNDQLESLETTERVDIVADLAEAIRTAGMYNVVHGALSPDDIYLFDDEASGRTATVADWGLHRAVRRAVGEKQSLTPFTAPEQLDDGNIDSRTDIYRLGAVAHYVLTGTEPFTGATGLESAIQNSERIPPSEHIPSLSTDVDDVIATAMAHNPDQRFTSPYEFKRRLRDAMR</sequence>
<dbReference type="Pfam" id="PF07714">
    <property type="entry name" value="PK_Tyr_Ser-Thr"/>
    <property type="match status" value="1"/>
</dbReference>
<protein>
    <submittedName>
        <fullName evidence="3">PQQ-like domain-containing protein</fullName>
    </submittedName>
</protein>
<gene>
    <name evidence="3" type="ORF">SAMN05216218_10765</name>
</gene>
<dbReference type="EMBL" id="FNBK01000007">
    <property type="protein sequence ID" value="SDF54310.1"/>
    <property type="molecule type" value="Genomic_DNA"/>
</dbReference>
<dbReference type="Gene3D" id="1.10.510.10">
    <property type="entry name" value="Transferase(Phosphotransferase) domain 1"/>
    <property type="match status" value="1"/>
</dbReference>
<dbReference type="InterPro" id="IPR018391">
    <property type="entry name" value="PQQ_b-propeller_rpt"/>
</dbReference>
<dbReference type="InterPro" id="IPR002372">
    <property type="entry name" value="PQQ_rpt_dom"/>
</dbReference>
<dbReference type="Gene3D" id="2.40.128.630">
    <property type="match status" value="2"/>
</dbReference>
<dbReference type="SUPFAM" id="SSF50998">
    <property type="entry name" value="Quinoprotein alcohol dehydrogenase-like"/>
    <property type="match status" value="1"/>
</dbReference>
<dbReference type="Pfam" id="PF13360">
    <property type="entry name" value="PQQ_2"/>
    <property type="match status" value="2"/>
</dbReference>
<dbReference type="InterPro" id="IPR000719">
    <property type="entry name" value="Prot_kinase_dom"/>
</dbReference>
<keyword evidence="4" id="KW-1185">Reference proteome</keyword>
<dbReference type="GO" id="GO:0004672">
    <property type="term" value="F:protein kinase activity"/>
    <property type="evidence" value="ECO:0007669"/>
    <property type="project" value="InterPro"/>
</dbReference>
<feature type="compositionally biased region" description="Polar residues" evidence="1">
    <location>
        <begin position="179"/>
        <end position="195"/>
    </location>
</feature>
<dbReference type="PROSITE" id="PS50011">
    <property type="entry name" value="PROTEIN_KINASE_DOM"/>
    <property type="match status" value="1"/>
</dbReference>
<dbReference type="SMART" id="SM00220">
    <property type="entry name" value="S_TKc"/>
    <property type="match status" value="1"/>
</dbReference>
<organism evidence="3 4">
    <name type="scientific">Halorientalis regularis</name>
    <dbReference type="NCBI Taxonomy" id="660518"/>
    <lineage>
        <taxon>Archaea</taxon>
        <taxon>Methanobacteriati</taxon>
        <taxon>Methanobacteriota</taxon>
        <taxon>Stenosarchaea group</taxon>
        <taxon>Halobacteria</taxon>
        <taxon>Halobacteriales</taxon>
        <taxon>Haloarculaceae</taxon>
        <taxon>Halorientalis</taxon>
    </lineage>
</organism>
<proteinExistence type="predicted"/>
<accession>A0A1G7LZG3</accession>
<evidence type="ECO:0000259" key="2">
    <source>
        <dbReference type="PROSITE" id="PS50011"/>
    </source>
</evidence>
<evidence type="ECO:0000313" key="3">
    <source>
        <dbReference type="EMBL" id="SDF54310.1"/>
    </source>
</evidence>
<dbReference type="PANTHER" id="PTHR34512:SF30">
    <property type="entry name" value="OUTER MEMBRANE PROTEIN ASSEMBLY FACTOR BAMB"/>
    <property type="match status" value="1"/>
</dbReference>
<dbReference type="SUPFAM" id="SSF56112">
    <property type="entry name" value="Protein kinase-like (PK-like)"/>
    <property type="match status" value="1"/>
</dbReference>
<feature type="domain" description="Protein kinase" evidence="2">
    <location>
        <begin position="233"/>
        <end position="488"/>
    </location>
</feature>
<dbReference type="InterPro" id="IPR011009">
    <property type="entry name" value="Kinase-like_dom_sf"/>
</dbReference>
<dbReference type="Proteomes" id="UP000199076">
    <property type="component" value="Unassembled WGS sequence"/>
</dbReference>
<evidence type="ECO:0000256" key="1">
    <source>
        <dbReference type="SAM" id="MobiDB-lite"/>
    </source>
</evidence>
<dbReference type="STRING" id="660518.SAMN05216218_10765"/>
<dbReference type="AlphaFoldDB" id="A0A1G7LZG3"/>
<dbReference type="InterPro" id="IPR001245">
    <property type="entry name" value="Ser-Thr/Tyr_kinase_cat_dom"/>
</dbReference>
<dbReference type="InterPro" id="IPR011047">
    <property type="entry name" value="Quinoprotein_ADH-like_sf"/>
</dbReference>